<dbReference type="EMBL" id="JARIHO010000004">
    <property type="protein sequence ID" value="KAJ7362810.1"/>
    <property type="molecule type" value="Genomic_DNA"/>
</dbReference>
<comment type="caution">
    <text evidence="2">The sequence shown here is derived from an EMBL/GenBank/DDBJ whole genome shotgun (WGS) entry which is preliminary data.</text>
</comment>
<organism evidence="2 3">
    <name type="scientific">Mycena albidolilacea</name>
    <dbReference type="NCBI Taxonomy" id="1033008"/>
    <lineage>
        <taxon>Eukaryota</taxon>
        <taxon>Fungi</taxon>
        <taxon>Dikarya</taxon>
        <taxon>Basidiomycota</taxon>
        <taxon>Agaricomycotina</taxon>
        <taxon>Agaricomycetes</taxon>
        <taxon>Agaricomycetidae</taxon>
        <taxon>Agaricales</taxon>
        <taxon>Marasmiineae</taxon>
        <taxon>Mycenaceae</taxon>
        <taxon>Mycena</taxon>
    </lineage>
</organism>
<name>A0AAD7AME4_9AGAR</name>
<proteinExistence type="predicted"/>
<evidence type="ECO:0000313" key="3">
    <source>
        <dbReference type="Proteomes" id="UP001218218"/>
    </source>
</evidence>
<feature type="signal peptide" evidence="1">
    <location>
        <begin position="1"/>
        <end position="19"/>
    </location>
</feature>
<evidence type="ECO:0000256" key="1">
    <source>
        <dbReference type="SAM" id="SignalP"/>
    </source>
</evidence>
<sequence>MAHALQVSMMLCIASGSIGCQSLRIPEATANTCLPPEDLPVLKLIKFNLPPLHKSTAFLNPTDYLSEYAPTLTIFDPAAIPVPPHAVVKNLEHAILSDKDICSIVLVRSLQHRDEDQQYPLWLVTPWARMERACEARTLWRSAVDGIHEMLDASTKEKNRFQMRFFAIL</sequence>
<keyword evidence="1" id="KW-0732">Signal</keyword>
<protein>
    <submittedName>
        <fullName evidence="2">Uncharacterized protein</fullName>
    </submittedName>
</protein>
<gene>
    <name evidence="2" type="ORF">DFH08DRAFT_1025215</name>
</gene>
<keyword evidence="3" id="KW-1185">Reference proteome</keyword>
<evidence type="ECO:0000313" key="2">
    <source>
        <dbReference type="EMBL" id="KAJ7362810.1"/>
    </source>
</evidence>
<dbReference type="AlphaFoldDB" id="A0AAD7AME4"/>
<accession>A0AAD7AME4</accession>
<dbReference type="Proteomes" id="UP001218218">
    <property type="component" value="Unassembled WGS sequence"/>
</dbReference>
<feature type="chain" id="PRO_5042207256" evidence="1">
    <location>
        <begin position="20"/>
        <end position="169"/>
    </location>
</feature>
<reference evidence="2" key="1">
    <citation type="submission" date="2023-03" db="EMBL/GenBank/DDBJ databases">
        <title>Massive genome expansion in bonnet fungi (Mycena s.s.) driven by repeated elements and novel gene families across ecological guilds.</title>
        <authorList>
            <consortium name="Lawrence Berkeley National Laboratory"/>
            <person name="Harder C.B."/>
            <person name="Miyauchi S."/>
            <person name="Viragh M."/>
            <person name="Kuo A."/>
            <person name="Thoen E."/>
            <person name="Andreopoulos B."/>
            <person name="Lu D."/>
            <person name="Skrede I."/>
            <person name="Drula E."/>
            <person name="Henrissat B."/>
            <person name="Morin E."/>
            <person name="Kohler A."/>
            <person name="Barry K."/>
            <person name="LaButti K."/>
            <person name="Morin E."/>
            <person name="Salamov A."/>
            <person name="Lipzen A."/>
            <person name="Mereny Z."/>
            <person name="Hegedus B."/>
            <person name="Baldrian P."/>
            <person name="Stursova M."/>
            <person name="Weitz H."/>
            <person name="Taylor A."/>
            <person name="Grigoriev I.V."/>
            <person name="Nagy L.G."/>
            <person name="Martin F."/>
            <person name="Kauserud H."/>
        </authorList>
    </citation>
    <scope>NUCLEOTIDE SEQUENCE</scope>
    <source>
        <strain evidence="2">CBHHK002</strain>
    </source>
</reference>